<dbReference type="AlphaFoldDB" id="A0AA35YVI7"/>
<evidence type="ECO:0000256" key="1">
    <source>
        <dbReference type="SAM" id="MobiDB-lite"/>
    </source>
</evidence>
<feature type="compositionally biased region" description="Basic and acidic residues" evidence="1">
    <location>
        <begin position="1"/>
        <end position="12"/>
    </location>
</feature>
<gene>
    <name evidence="2" type="ORF">LSALG_LOCUS20430</name>
</gene>
<accession>A0AA35YVI7</accession>
<dbReference type="Proteomes" id="UP001177003">
    <property type="component" value="Chromosome 4"/>
</dbReference>
<feature type="region of interest" description="Disordered" evidence="1">
    <location>
        <begin position="1"/>
        <end position="20"/>
    </location>
</feature>
<name>A0AA35YVI7_LACSI</name>
<reference evidence="2" key="1">
    <citation type="submission" date="2023-04" db="EMBL/GenBank/DDBJ databases">
        <authorList>
            <person name="Vijverberg K."/>
            <person name="Xiong W."/>
            <person name="Schranz E."/>
        </authorList>
    </citation>
    <scope>NUCLEOTIDE SEQUENCE</scope>
</reference>
<evidence type="ECO:0000313" key="2">
    <source>
        <dbReference type="EMBL" id="CAI9280697.1"/>
    </source>
</evidence>
<organism evidence="2 3">
    <name type="scientific">Lactuca saligna</name>
    <name type="common">Willowleaf lettuce</name>
    <dbReference type="NCBI Taxonomy" id="75948"/>
    <lineage>
        <taxon>Eukaryota</taxon>
        <taxon>Viridiplantae</taxon>
        <taxon>Streptophyta</taxon>
        <taxon>Embryophyta</taxon>
        <taxon>Tracheophyta</taxon>
        <taxon>Spermatophyta</taxon>
        <taxon>Magnoliopsida</taxon>
        <taxon>eudicotyledons</taxon>
        <taxon>Gunneridae</taxon>
        <taxon>Pentapetalae</taxon>
        <taxon>asterids</taxon>
        <taxon>campanulids</taxon>
        <taxon>Asterales</taxon>
        <taxon>Asteraceae</taxon>
        <taxon>Cichorioideae</taxon>
        <taxon>Cichorieae</taxon>
        <taxon>Lactucinae</taxon>
        <taxon>Lactuca</taxon>
    </lineage>
</organism>
<sequence>MRKPPQIDHVDIEPPFGSDLEDISHALLPRKRKRRDPRPGVLIIDPVKNYIESPIVEQEVLPSEGPQASGSSFEAPELDISIGKSKLPESEFMDVALLQHKVFVLEQNSAKKDFIIRKQDIRISELEKENSIKDAKISKLQANLGGLTALFFGLKQRYIKSAADPTSHPTSERVVRPTLDANIDSFLSSSPTYSQERREKQIRVEQIKGNMLVMKHSDQNAPRYHHKVFIRETGKKVIDKYGDPSSIMKWGFDAEKENVGCEAEKRTN</sequence>
<protein>
    <submittedName>
        <fullName evidence="2">Uncharacterized protein</fullName>
    </submittedName>
</protein>
<proteinExistence type="predicted"/>
<evidence type="ECO:0000313" key="3">
    <source>
        <dbReference type="Proteomes" id="UP001177003"/>
    </source>
</evidence>
<dbReference type="EMBL" id="OX465080">
    <property type="protein sequence ID" value="CAI9280697.1"/>
    <property type="molecule type" value="Genomic_DNA"/>
</dbReference>
<keyword evidence="3" id="KW-1185">Reference proteome</keyword>